<proteinExistence type="predicted"/>
<dbReference type="Proteomes" id="UP000636479">
    <property type="component" value="Unassembled WGS sequence"/>
</dbReference>
<sequence>MSAFENAYHFDILPELIDHPMYAAAKAAHETLSPAEQRIIQALSELPQEPIEFPEYRKQFVAIWCQDGEFPARMLLEMEPCGVRLSFHRNTAILLEKGLRQGTALRRYVDGKWVPVSWNEPMRVVKGEALGLRVRGVTQLSDWYNNMYAFE</sequence>
<evidence type="ECO:0000313" key="1">
    <source>
        <dbReference type="EMBL" id="KAF7293453.1"/>
    </source>
</evidence>
<accession>A0A8H6S701</accession>
<protein>
    <submittedName>
        <fullName evidence="1">Uncharacterized protein</fullName>
    </submittedName>
</protein>
<dbReference type="EMBL" id="JACAZF010000010">
    <property type="protein sequence ID" value="KAF7293453.1"/>
    <property type="molecule type" value="Genomic_DNA"/>
</dbReference>
<dbReference type="GeneID" id="59350300"/>
<name>A0A8H6S701_9AGAR</name>
<gene>
    <name evidence="1" type="ORF">MIND_01122800</name>
    <name evidence="2" type="ORF">MIND_01129400</name>
</gene>
<dbReference type="RefSeq" id="XP_037215616.1">
    <property type="nucleotide sequence ID" value="XM_037367784.1"/>
</dbReference>
<evidence type="ECO:0000313" key="3">
    <source>
        <dbReference type="Proteomes" id="UP000636479"/>
    </source>
</evidence>
<organism evidence="1 3">
    <name type="scientific">Mycena indigotica</name>
    <dbReference type="NCBI Taxonomy" id="2126181"/>
    <lineage>
        <taxon>Eukaryota</taxon>
        <taxon>Fungi</taxon>
        <taxon>Dikarya</taxon>
        <taxon>Basidiomycota</taxon>
        <taxon>Agaricomycotina</taxon>
        <taxon>Agaricomycetes</taxon>
        <taxon>Agaricomycetidae</taxon>
        <taxon>Agaricales</taxon>
        <taxon>Marasmiineae</taxon>
        <taxon>Mycenaceae</taxon>
        <taxon>Mycena</taxon>
    </lineage>
</organism>
<dbReference type="EMBL" id="JACAZF010000010">
    <property type="protein sequence ID" value="KAF7293512.1"/>
    <property type="molecule type" value="Genomic_DNA"/>
</dbReference>
<keyword evidence="3" id="KW-1185">Reference proteome</keyword>
<reference evidence="1" key="1">
    <citation type="submission" date="2020-05" db="EMBL/GenBank/DDBJ databases">
        <title>Mycena genomes resolve the evolution of fungal bioluminescence.</title>
        <authorList>
            <person name="Tsai I.J."/>
        </authorList>
    </citation>
    <scope>NUCLEOTIDE SEQUENCE</scope>
    <source>
        <strain evidence="1">171206Taipei</strain>
    </source>
</reference>
<dbReference type="AlphaFoldDB" id="A0A8H6S701"/>
<comment type="caution">
    <text evidence="1">The sequence shown here is derived from an EMBL/GenBank/DDBJ whole genome shotgun (WGS) entry which is preliminary data.</text>
</comment>
<evidence type="ECO:0000313" key="2">
    <source>
        <dbReference type="EMBL" id="KAF7293512.1"/>
    </source>
</evidence>